<dbReference type="InParanoid" id="A0A2K2D9F3"/>
<protein>
    <submittedName>
        <fullName evidence="1 2">Uncharacterized protein</fullName>
    </submittedName>
</protein>
<reference evidence="1 2" key="1">
    <citation type="journal article" date="2010" name="Nature">
        <title>Genome sequencing and analysis of the model grass Brachypodium distachyon.</title>
        <authorList>
            <consortium name="International Brachypodium Initiative"/>
        </authorList>
    </citation>
    <scope>NUCLEOTIDE SEQUENCE [LARGE SCALE GENOMIC DNA]</scope>
    <source>
        <strain evidence="1 2">Bd21</strain>
    </source>
</reference>
<dbReference type="AlphaFoldDB" id="A0A2K2D9F3"/>
<evidence type="ECO:0000313" key="1">
    <source>
        <dbReference type="EMBL" id="PNT70897.1"/>
    </source>
</evidence>
<evidence type="ECO:0000313" key="3">
    <source>
        <dbReference type="Proteomes" id="UP000008810"/>
    </source>
</evidence>
<proteinExistence type="predicted"/>
<reference evidence="2" key="3">
    <citation type="submission" date="2018-08" db="UniProtKB">
        <authorList>
            <consortium name="EnsemblPlants"/>
        </authorList>
    </citation>
    <scope>IDENTIFICATION</scope>
    <source>
        <strain evidence="2">cv. Bd21</strain>
    </source>
</reference>
<name>A0A2K2D9F3_BRADI</name>
<reference evidence="1" key="2">
    <citation type="submission" date="2017-06" db="EMBL/GenBank/DDBJ databases">
        <title>WGS assembly of Brachypodium distachyon.</title>
        <authorList>
            <consortium name="The International Brachypodium Initiative"/>
            <person name="Lucas S."/>
            <person name="Harmon-Smith M."/>
            <person name="Lail K."/>
            <person name="Tice H."/>
            <person name="Grimwood J."/>
            <person name="Bruce D."/>
            <person name="Barry K."/>
            <person name="Shu S."/>
            <person name="Lindquist E."/>
            <person name="Wang M."/>
            <person name="Pitluck S."/>
            <person name="Vogel J.P."/>
            <person name="Garvin D.F."/>
            <person name="Mockler T.C."/>
            <person name="Schmutz J."/>
            <person name="Rokhsar D."/>
            <person name="Bevan M.W."/>
        </authorList>
    </citation>
    <scope>NUCLEOTIDE SEQUENCE</scope>
    <source>
        <strain evidence="1">Bd21</strain>
    </source>
</reference>
<accession>A0A2K2D9F3</accession>
<sequence length="56" mass="6589">MRKTMVVGNLIRKLPLGHYNTKFLLCNVLQPRGHACSQKFQHNCIIMLKRQLNRIL</sequence>
<dbReference type="EMBL" id="CM000881">
    <property type="protein sequence ID" value="PNT70897.1"/>
    <property type="molecule type" value="Genomic_DNA"/>
</dbReference>
<evidence type="ECO:0000313" key="2">
    <source>
        <dbReference type="EnsemblPlants" id="PNT70897"/>
    </source>
</evidence>
<dbReference type="Proteomes" id="UP000008810">
    <property type="component" value="Chromosome 2"/>
</dbReference>
<dbReference type="Gramene" id="PNT70897">
    <property type="protein sequence ID" value="PNT70897"/>
    <property type="gene ID" value="BRADI_2g19505v3"/>
</dbReference>
<gene>
    <name evidence="1" type="ORF">BRADI_2g19505v3</name>
</gene>
<dbReference type="EnsemblPlants" id="PNT70897">
    <property type="protein sequence ID" value="PNT70897"/>
    <property type="gene ID" value="BRADI_2g19505v3"/>
</dbReference>
<keyword evidence="3" id="KW-1185">Reference proteome</keyword>
<organism evidence="1">
    <name type="scientific">Brachypodium distachyon</name>
    <name type="common">Purple false brome</name>
    <name type="synonym">Trachynia distachya</name>
    <dbReference type="NCBI Taxonomy" id="15368"/>
    <lineage>
        <taxon>Eukaryota</taxon>
        <taxon>Viridiplantae</taxon>
        <taxon>Streptophyta</taxon>
        <taxon>Embryophyta</taxon>
        <taxon>Tracheophyta</taxon>
        <taxon>Spermatophyta</taxon>
        <taxon>Magnoliopsida</taxon>
        <taxon>Liliopsida</taxon>
        <taxon>Poales</taxon>
        <taxon>Poaceae</taxon>
        <taxon>BOP clade</taxon>
        <taxon>Pooideae</taxon>
        <taxon>Stipodae</taxon>
        <taxon>Brachypodieae</taxon>
        <taxon>Brachypodium</taxon>
    </lineage>
</organism>